<keyword evidence="3" id="KW-1185">Reference proteome</keyword>
<sequence length="189" mass="20570">MLFKSVVLATLAVASYASTFNFVRDEAGYAILPPTEVVLSHLSSQTPEEDPSEYHVIKTVAENGEVIRVNLHTHQQASTGIYKRDYDNSVYYDQSKLAARTIFNNDGTCFNKDEDFETGACDFDFVGYDNPDNCSGAGGSKYSCVVDIEHLQDATVKAKDLDPVAALVRCYKDLDSAKKANATGGACGK</sequence>
<dbReference type="RefSeq" id="XP_020062653.1">
    <property type="nucleotide sequence ID" value="XM_020211221.1"/>
</dbReference>
<evidence type="ECO:0000256" key="1">
    <source>
        <dbReference type="SAM" id="SignalP"/>
    </source>
</evidence>
<dbReference type="Proteomes" id="UP000094285">
    <property type="component" value="Unassembled WGS sequence"/>
</dbReference>
<proteinExistence type="predicted"/>
<dbReference type="GeneID" id="30985357"/>
<feature type="signal peptide" evidence="1">
    <location>
        <begin position="1"/>
        <end position="17"/>
    </location>
</feature>
<feature type="chain" id="PRO_5009162751" evidence="1">
    <location>
        <begin position="18"/>
        <end position="189"/>
    </location>
</feature>
<accession>A0A1E4SDD5</accession>
<dbReference type="EMBL" id="KV453915">
    <property type="protein sequence ID" value="ODV77531.1"/>
    <property type="molecule type" value="Genomic_DNA"/>
</dbReference>
<dbReference type="OrthoDB" id="4002850at2759"/>
<evidence type="ECO:0000313" key="2">
    <source>
        <dbReference type="EMBL" id="ODV77531.1"/>
    </source>
</evidence>
<name>A0A1E4SDD5_9ASCO</name>
<protein>
    <submittedName>
        <fullName evidence="2">Uncharacterized protein</fullName>
    </submittedName>
</protein>
<evidence type="ECO:0000313" key="3">
    <source>
        <dbReference type="Proteomes" id="UP000094285"/>
    </source>
</evidence>
<gene>
    <name evidence="2" type="ORF">CANTADRAFT_7988</name>
</gene>
<organism evidence="2 3">
    <name type="scientific">Suhomyces tanzawaensis NRRL Y-17324</name>
    <dbReference type="NCBI Taxonomy" id="984487"/>
    <lineage>
        <taxon>Eukaryota</taxon>
        <taxon>Fungi</taxon>
        <taxon>Dikarya</taxon>
        <taxon>Ascomycota</taxon>
        <taxon>Saccharomycotina</taxon>
        <taxon>Pichiomycetes</taxon>
        <taxon>Debaryomycetaceae</taxon>
        <taxon>Suhomyces</taxon>
    </lineage>
</organism>
<keyword evidence="1" id="KW-0732">Signal</keyword>
<dbReference type="AlphaFoldDB" id="A0A1E4SDD5"/>
<reference evidence="3" key="1">
    <citation type="submission" date="2016-05" db="EMBL/GenBank/DDBJ databases">
        <title>Comparative genomics of biotechnologically important yeasts.</title>
        <authorList>
            <consortium name="DOE Joint Genome Institute"/>
            <person name="Riley R."/>
            <person name="Haridas S."/>
            <person name="Wolfe K.H."/>
            <person name="Lopes M.R."/>
            <person name="Hittinger C.T."/>
            <person name="Goker M."/>
            <person name="Salamov A."/>
            <person name="Wisecaver J."/>
            <person name="Long T.M."/>
            <person name="Aerts A.L."/>
            <person name="Barry K."/>
            <person name="Choi C."/>
            <person name="Clum A."/>
            <person name="Coughlan A.Y."/>
            <person name="Deshpande S."/>
            <person name="Douglass A.P."/>
            <person name="Hanson S.J."/>
            <person name="Klenk H.-P."/>
            <person name="Labutti K."/>
            <person name="Lapidus A."/>
            <person name="Lindquist E."/>
            <person name="Lipzen A."/>
            <person name="Meier-Kolthoff J.P."/>
            <person name="Ohm R.A."/>
            <person name="Otillar R.P."/>
            <person name="Pangilinan J."/>
            <person name="Peng Y."/>
            <person name="Rokas A."/>
            <person name="Rosa C.A."/>
            <person name="Scheuner C."/>
            <person name="Sibirny A.A."/>
            <person name="Slot J.C."/>
            <person name="Stielow J.B."/>
            <person name="Sun H."/>
            <person name="Kurtzman C.P."/>
            <person name="Blackwell M."/>
            <person name="Grigoriev I.V."/>
            <person name="Jeffries T.W."/>
        </authorList>
    </citation>
    <scope>NUCLEOTIDE SEQUENCE [LARGE SCALE GENOMIC DNA]</scope>
    <source>
        <strain evidence="3">NRRL Y-17324</strain>
    </source>
</reference>